<accession>A0A1F8ECI0</accession>
<dbReference type="GO" id="GO:0008270">
    <property type="term" value="F:zinc ion binding"/>
    <property type="evidence" value="ECO:0007669"/>
    <property type="project" value="UniProtKB-UniRule"/>
</dbReference>
<evidence type="ECO:0000256" key="3">
    <source>
        <dbReference type="ARBA" id="ARBA00022670"/>
    </source>
</evidence>
<organism evidence="17 18">
    <name type="scientific">Candidatus Yanofskybacteria bacterium RIFCSPHIGHO2_01_FULL_41_26</name>
    <dbReference type="NCBI Taxonomy" id="1802661"/>
    <lineage>
        <taxon>Bacteria</taxon>
        <taxon>Candidatus Yanofskyibacteriota</taxon>
    </lineage>
</organism>
<evidence type="ECO:0000256" key="7">
    <source>
        <dbReference type="ARBA" id="ARBA00022801"/>
    </source>
</evidence>
<keyword evidence="6 14" id="KW-0547">Nucleotide-binding</keyword>
<dbReference type="GO" id="GO:0005524">
    <property type="term" value="F:ATP binding"/>
    <property type="evidence" value="ECO:0007669"/>
    <property type="project" value="UniProtKB-UniRule"/>
</dbReference>
<dbReference type="Gene3D" id="1.20.58.760">
    <property type="entry name" value="Peptidase M41"/>
    <property type="match status" value="1"/>
</dbReference>
<evidence type="ECO:0000259" key="16">
    <source>
        <dbReference type="SMART" id="SM00382"/>
    </source>
</evidence>
<keyword evidence="5 14" id="KW-0479">Metal-binding</keyword>
<evidence type="ECO:0000313" key="18">
    <source>
        <dbReference type="Proteomes" id="UP000176893"/>
    </source>
</evidence>
<evidence type="ECO:0000256" key="11">
    <source>
        <dbReference type="ARBA" id="ARBA00023049"/>
    </source>
</evidence>
<evidence type="ECO:0000256" key="13">
    <source>
        <dbReference type="ARBA" id="ARBA00061570"/>
    </source>
</evidence>
<evidence type="ECO:0000256" key="1">
    <source>
        <dbReference type="ARBA" id="ARBA00004370"/>
    </source>
</evidence>
<comment type="caution">
    <text evidence="14">Lacks conserved residue(s) required for the propagation of feature annotation.</text>
</comment>
<dbReference type="EMBL" id="MGJB01000015">
    <property type="protein sequence ID" value="OGM98470.1"/>
    <property type="molecule type" value="Genomic_DNA"/>
</dbReference>
<evidence type="ECO:0000256" key="15">
    <source>
        <dbReference type="RuleBase" id="RU003651"/>
    </source>
</evidence>
<evidence type="ECO:0000256" key="6">
    <source>
        <dbReference type="ARBA" id="ARBA00022741"/>
    </source>
</evidence>
<feature type="domain" description="AAA+ ATPase" evidence="16">
    <location>
        <begin position="138"/>
        <end position="277"/>
    </location>
</feature>
<dbReference type="Proteomes" id="UP000176893">
    <property type="component" value="Unassembled WGS sequence"/>
</dbReference>
<protein>
    <recommendedName>
        <fullName evidence="14">ATP-dependent zinc metalloprotease FtsH</fullName>
        <ecNumber evidence="14">3.4.24.-</ecNumber>
    </recommendedName>
</protein>
<evidence type="ECO:0000256" key="8">
    <source>
        <dbReference type="ARBA" id="ARBA00022833"/>
    </source>
</evidence>
<dbReference type="InterPro" id="IPR037219">
    <property type="entry name" value="Peptidase_M41-like"/>
</dbReference>
<dbReference type="GO" id="GO:0004222">
    <property type="term" value="F:metalloendopeptidase activity"/>
    <property type="evidence" value="ECO:0007669"/>
    <property type="project" value="InterPro"/>
</dbReference>
<evidence type="ECO:0000256" key="2">
    <source>
        <dbReference type="ARBA" id="ARBA00010044"/>
    </source>
</evidence>
<keyword evidence="7 14" id="KW-0378">Hydrolase</keyword>
<dbReference type="Gene3D" id="3.40.50.300">
    <property type="entry name" value="P-loop containing nucleotide triphosphate hydrolases"/>
    <property type="match status" value="1"/>
</dbReference>
<dbReference type="GO" id="GO:0016887">
    <property type="term" value="F:ATP hydrolysis activity"/>
    <property type="evidence" value="ECO:0007669"/>
    <property type="project" value="UniProtKB-UniRule"/>
</dbReference>
<keyword evidence="8 14" id="KW-0862">Zinc</keyword>
<dbReference type="PANTHER" id="PTHR23076:SF97">
    <property type="entry name" value="ATP-DEPENDENT ZINC METALLOPROTEASE YME1L1"/>
    <property type="match status" value="1"/>
</dbReference>
<dbReference type="Pfam" id="PF17862">
    <property type="entry name" value="AAA_lid_3"/>
    <property type="match status" value="1"/>
</dbReference>
<comment type="cofactor">
    <cofactor evidence="14">
        <name>Zn(2+)</name>
        <dbReference type="ChEBI" id="CHEBI:29105"/>
    </cofactor>
    <text evidence="14">Binds 1 zinc ion per subunit.</text>
</comment>
<dbReference type="Pfam" id="PF00004">
    <property type="entry name" value="AAA"/>
    <property type="match status" value="1"/>
</dbReference>
<comment type="function">
    <text evidence="14">Acts as a processive, ATP-dependent zinc metallopeptidase for both cytoplasmic and membrane proteins. Plays a role in the quality control of integral membrane proteins.</text>
</comment>
<comment type="similarity">
    <text evidence="2 14">In the C-terminal section; belongs to the peptidase M41 family.</text>
</comment>
<proteinExistence type="inferred from homology"/>
<dbReference type="InterPro" id="IPR003960">
    <property type="entry name" value="ATPase_AAA_CS"/>
</dbReference>
<dbReference type="CDD" id="cd19501">
    <property type="entry name" value="RecA-like_FtsH"/>
    <property type="match status" value="1"/>
</dbReference>
<dbReference type="InterPro" id="IPR003959">
    <property type="entry name" value="ATPase_AAA_core"/>
</dbReference>
<evidence type="ECO:0000256" key="5">
    <source>
        <dbReference type="ARBA" id="ARBA00022723"/>
    </source>
</evidence>
<name>A0A1F8ECI0_9BACT</name>
<dbReference type="NCBIfam" id="TIGR01241">
    <property type="entry name" value="FtsH_fam"/>
    <property type="match status" value="1"/>
</dbReference>
<dbReference type="FunFam" id="1.20.58.760:FF:000001">
    <property type="entry name" value="ATP-dependent zinc metalloprotease FtsH"/>
    <property type="match status" value="1"/>
</dbReference>
<evidence type="ECO:0000256" key="4">
    <source>
        <dbReference type="ARBA" id="ARBA00022692"/>
    </source>
</evidence>
<dbReference type="Pfam" id="PF01434">
    <property type="entry name" value="Peptidase_M41"/>
    <property type="match status" value="1"/>
</dbReference>
<dbReference type="GO" id="GO:0030163">
    <property type="term" value="P:protein catabolic process"/>
    <property type="evidence" value="ECO:0007669"/>
    <property type="project" value="UniProtKB-UniRule"/>
</dbReference>
<dbReference type="Gene3D" id="1.10.8.60">
    <property type="match status" value="1"/>
</dbReference>
<dbReference type="SUPFAM" id="SSF140990">
    <property type="entry name" value="FtsH protease domain-like"/>
    <property type="match status" value="1"/>
</dbReference>
<keyword evidence="11 14" id="KW-0482">Metalloprotease</keyword>
<evidence type="ECO:0000256" key="14">
    <source>
        <dbReference type="HAMAP-Rule" id="MF_01458"/>
    </source>
</evidence>
<dbReference type="GO" id="GO:0004176">
    <property type="term" value="F:ATP-dependent peptidase activity"/>
    <property type="evidence" value="ECO:0007669"/>
    <property type="project" value="InterPro"/>
</dbReference>
<dbReference type="SMART" id="SM00382">
    <property type="entry name" value="AAA"/>
    <property type="match status" value="1"/>
</dbReference>
<comment type="subunit">
    <text evidence="14">Homohexamer.</text>
</comment>
<dbReference type="GO" id="GO:0006508">
    <property type="term" value="P:proteolysis"/>
    <property type="evidence" value="ECO:0007669"/>
    <property type="project" value="UniProtKB-KW"/>
</dbReference>
<feature type="binding site" evidence="14">
    <location>
        <begin position="146"/>
        <end position="153"/>
    </location>
    <ligand>
        <name>ATP</name>
        <dbReference type="ChEBI" id="CHEBI:30616"/>
    </ligand>
</feature>
<keyword evidence="12 14" id="KW-0472">Membrane</keyword>
<feature type="binding site" evidence="14">
    <location>
        <position position="371"/>
    </location>
    <ligand>
        <name>Zn(2+)</name>
        <dbReference type="ChEBI" id="CHEBI:29105"/>
        <note>catalytic</note>
    </ligand>
</feature>
<keyword evidence="10 14" id="KW-1133">Transmembrane helix</keyword>
<feature type="binding site" evidence="14">
    <location>
        <position position="449"/>
    </location>
    <ligand>
        <name>Zn(2+)</name>
        <dbReference type="ChEBI" id="CHEBI:29105"/>
        <note>catalytic</note>
    </ligand>
</feature>
<dbReference type="InterPro" id="IPR041569">
    <property type="entry name" value="AAA_lid_3"/>
</dbReference>
<comment type="subcellular location">
    <subcellularLocation>
        <location evidence="14">Cell membrane</location>
        <topology evidence="14">Multi-pass membrane protein</topology>
        <orientation evidence="14">Cytoplasmic side</orientation>
    </subcellularLocation>
    <subcellularLocation>
        <location evidence="1">Membrane</location>
    </subcellularLocation>
</comment>
<dbReference type="FunFam" id="1.10.8.60:FF:000001">
    <property type="entry name" value="ATP-dependent zinc metalloprotease FtsH"/>
    <property type="match status" value="1"/>
</dbReference>
<dbReference type="FunFam" id="3.40.50.300:FF:000001">
    <property type="entry name" value="ATP-dependent zinc metalloprotease FtsH"/>
    <property type="match status" value="1"/>
</dbReference>
<dbReference type="GO" id="GO:0005886">
    <property type="term" value="C:plasma membrane"/>
    <property type="evidence" value="ECO:0007669"/>
    <property type="project" value="UniProtKB-SubCell"/>
</dbReference>
<dbReference type="SUPFAM" id="SSF52540">
    <property type="entry name" value="P-loop containing nucleoside triphosphate hydrolases"/>
    <property type="match status" value="1"/>
</dbReference>
<dbReference type="InterPro" id="IPR003593">
    <property type="entry name" value="AAA+_ATPase"/>
</dbReference>
<dbReference type="EC" id="3.4.24.-" evidence="14"/>
<keyword evidence="9 14" id="KW-0067">ATP-binding</keyword>
<evidence type="ECO:0000256" key="12">
    <source>
        <dbReference type="ARBA" id="ARBA00023136"/>
    </source>
</evidence>
<sequence length="545" mass="60664">MRALLWATAIGLVIIFFFGSQIHYLTEYLTTNQFVILVSTWFWWLSEISLQIFFAVVVLVIAMVIFRRLTQRSEMVKVIPRKNADKTKTSIFSKTKEIPKPTVRFKDVAGVDEAKEELIEVVEFLKNPQKFGRLGGRIPKGVLLVGPPGVGKTLLAKAVAGEADKPFYYYTGSDFVEQYVGVGASRARSLFLEAEKNAPCIVFIDEIDALGKRTLSASTGGDREYDQTINSFLSEMDGFEANRGIMIIGATNRQDNLDDAFLRPGRFDRIVQVNPPDIKGREDILKVHTRPPVILSSSVNLKNIAKITAGFSGADLANLVNEAAINAVKKDKNAIETNDFEEAKEKIRLGKENKSLASVLSEEEKWITAVHESGHGIIASVLPGADPLYKISIIPRGKALGITAQTQERDKYNLKKSYLEELICILLGGRAAEEIILGEKEITAGAQNDFERATEIAIHMVCEFGMSKLGPVNYRVEFGFNNSGIVSEQTKRDIGSTIKEILENAYQKVKEIIDKNKPKVLKIAKALMEKETLEREEIETLIKES</sequence>
<keyword evidence="4 14" id="KW-0812">Transmembrane</keyword>
<dbReference type="InterPro" id="IPR027417">
    <property type="entry name" value="P-loop_NTPase"/>
</dbReference>
<comment type="similarity">
    <text evidence="15">Belongs to the AAA ATPase family.</text>
</comment>
<dbReference type="HAMAP" id="MF_01458">
    <property type="entry name" value="FtsH"/>
    <property type="match status" value="1"/>
</dbReference>
<comment type="similarity">
    <text evidence="13 14">In the central section; belongs to the AAA ATPase family.</text>
</comment>
<feature type="binding site" evidence="14">
    <location>
        <position position="375"/>
    </location>
    <ligand>
        <name>Zn(2+)</name>
        <dbReference type="ChEBI" id="CHEBI:29105"/>
        <note>catalytic</note>
    </ligand>
</feature>
<keyword evidence="3 14" id="KW-0645">Protease</keyword>
<dbReference type="InterPro" id="IPR000642">
    <property type="entry name" value="Peptidase_M41"/>
</dbReference>
<keyword evidence="14" id="KW-1003">Cell membrane</keyword>
<reference evidence="17 18" key="1">
    <citation type="journal article" date="2016" name="Nat. Commun.">
        <title>Thousands of microbial genomes shed light on interconnected biogeochemical processes in an aquifer system.</title>
        <authorList>
            <person name="Anantharaman K."/>
            <person name="Brown C.T."/>
            <person name="Hug L.A."/>
            <person name="Sharon I."/>
            <person name="Castelle C.J."/>
            <person name="Probst A.J."/>
            <person name="Thomas B.C."/>
            <person name="Singh A."/>
            <person name="Wilkins M.J."/>
            <person name="Karaoz U."/>
            <person name="Brodie E.L."/>
            <person name="Williams K.H."/>
            <person name="Hubbard S.S."/>
            <person name="Banfield J.F."/>
        </authorList>
    </citation>
    <scope>NUCLEOTIDE SEQUENCE [LARGE SCALE GENOMIC DNA]</scope>
</reference>
<evidence type="ECO:0000256" key="10">
    <source>
        <dbReference type="ARBA" id="ARBA00022989"/>
    </source>
</evidence>
<comment type="caution">
    <text evidence="17">The sequence shown here is derived from an EMBL/GenBank/DDBJ whole genome shotgun (WGS) entry which is preliminary data.</text>
</comment>
<dbReference type="PANTHER" id="PTHR23076">
    <property type="entry name" value="METALLOPROTEASE M41 FTSH"/>
    <property type="match status" value="1"/>
</dbReference>
<dbReference type="AlphaFoldDB" id="A0A1F8ECI0"/>
<dbReference type="PROSITE" id="PS00674">
    <property type="entry name" value="AAA"/>
    <property type="match status" value="1"/>
</dbReference>
<dbReference type="STRING" id="1802661.A2649_02745"/>
<gene>
    <name evidence="14" type="primary">ftsH</name>
    <name evidence="17" type="ORF">A2649_02745</name>
</gene>
<dbReference type="InterPro" id="IPR005936">
    <property type="entry name" value="FtsH"/>
</dbReference>
<evidence type="ECO:0000313" key="17">
    <source>
        <dbReference type="EMBL" id="OGM98470.1"/>
    </source>
</evidence>
<evidence type="ECO:0000256" key="9">
    <source>
        <dbReference type="ARBA" id="ARBA00022840"/>
    </source>
</evidence>
<feature type="active site" evidence="14">
    <location>
        <position position="372"/>
    </location>
</feature>
<feature type="transmembrane region" description="Helical" evidence="14">
    <location>
        <begin position="43"/>
        <end position="66"/>
    </location>
</feature>